<dbReference type="NCBIfam" id="TIGR02937">
    <property type="entry name" value="sigma70-ECF"/>
    <property type="match status" value="1"/>
</dbReference>
<evidence type="ECO:0000256" key="3">
    <source>
        <dbReference type="ARBA" id="ARBA00023082"/>
    </source>
</evidence>
<gene>
    <name evidence="7" type="ORF">QO005_002764</name>
</gene>
<dbReference type="Gene3D" id="1.10.1740.10">
    <property type="match status" value="1"/>
</dbReference>
<keyword evidence="8" id="KW-1185">Reference proteome</keyword>
<keyword evidence="2" id="KW-0805">Transcription regulation</keyword>
<dbReference type="InterPro" id="IPR007627">
    <property type="entry name" value="RNA_pol_sigma70_r2"/>
</dbReference>
<name>A0ABU0IDV6_9HYPH</name>
<dbReference type="Pfam" id="PF08281">
    <property type="entry name" value="Sigma70_r4_2"/>
    <property type="match status" value="1"/>
</dbReference>
<dbReference type="InterPro" id="IPR013249">
    <property type="entry name" value="RNA_pol_sigma70_r4_t2"/>
</dbReference>
<dbReference type="CDD" id="cd06171">
    <property type="entry name" value="Sigma70_r4"/>
    <property type="match status" value="1"/>
</dbReference>
<reference evidence="7 8" key="1">
    <citation type="submission" date="2023-07" db="EMBL/GenBank/DDBJ databases">
        <title>Genomic Encyclopedia of Type Strains, Phase IV (KMG-IV): sequencing the most valuable type-strain genomes for metagenomic binning, comparative biology and taxonomic classification.</title>
        <authorList>
            <person name="Goeker M."/>
        </authorList>
    </citation>
    <scope>NUCLEOTIDE SEQUENCE [LARGE SCALE GENOMIC DNA]</scope>
    <source>
        <strain evidence="7 8">DSM 100301</strain>
    </source>
</reference>
<keyword evidence="4" id="KW-0804">Transcription</keyword>
<organism evidence="7 8">
    <name type="scientific">Rhizobium paknamense</name>
    <dbReference type="NCBI Taxonomy" id="1206817"/>
    <lineage>
        <taxon>Bacteria</taxon>
        <taxon>Pseudomonadati</taxon>
        <taxon>Pseudomonadota</taxon>
        <taxon>Alphaproteobacteria</taxon>
        <taxon>Hyphomicrobiales</taxon>
        <taxon>Rhizobiaceae</taxon>
        <taxon>Rhizobium/Agrobacterium group</taxon>
        <taxon>Rhizobium</taxon>
    </lineage>
</organism>
<feature type="domain" description="RNA polymerase sigma factor 70 region 4 type 2" evidence="6">
    <location>
        <begin position="94"/>
        <end position="146"/>
    </location>
</feature>
<evidence type="ECO:0000256" key="1">
    <source>
        <dbReference type="ARBA" id="ARBA00010641"/>
    </source>
</evidence>
<dbReference type="Pfam" id="PF04542">
    <property type="entry name" value="Sigma70_r2"/>
    <property type="match status" value="1"/>
</dbReference>
<evidence type="ECO:0000256" key="2">
    <source>
        <dbReference type="ARBA" id="ARBA00023015"/>
    </source>
</evidence>
<evidence type="ECO:0000259" key="6">
    <source>
        <dbReference type="Pfam" id="PF08281"/>
    </source>
</evidence>
<dbReference type="InterPro" id="IPR014284">
    <property type="entry name" value="RNA_pol_sigma-70_dom"/>
</dbReference>
<evidence type="ECO:0000259" key="5">
    <source>
        <dbReference type="Pfam" id="PF04542"/>
    </source>
</evidence>
<dbReference type="InterPro" id="IPR039425">
    <property type="entry name" value="RNA_pol_sigma-70-like"/>
</dbReference>
<dbReference type="InterPro" id="IPR036388">
    <property type="entry name" value="WH-like_DNA-bd_sf"/>
</dbReference>
<dbReference type="PANTHER" id="PTHR43133">
    <property type="entry name" value="RNA POLYMERASE ECF-TYPE SIGMA FACTO"/>
    <property type="match status" value="1"/>
</dbReference>
<dbReference type="Gene3D" id="1.10.10.10">
    <property type="entry name" value="Winged helix-like DNA-binding domain superfamily/Winged helix DNA-binding domain"/>
    <property type="match status" value="1"/>
</dbReference>
<dbReference type="NCBIfam" id="NF009164">
    <property type="entry name" value="PRK12511.1"/>
    <property type="match status" value="1"/>
</dbReference>
<dbReference type="InterPro" id="IPR013324">
    <property type="entry name" value="RNA_pol_sigma_r3/r4-like"/>
</dbReference>
<feature type="domain" description="RNA polymerase sigma-70 region 2" evidence="5">
    <location>
        <begin position="6"/>
        <end position="67"/>
    </location>
</feature>
<evidence type="ECO:0000313" key="7">
    <source>
        <dbReference type="EMBL" id="MDQ0456423.1"/>
    </source>
</evidence>
<dbReference type="SUPFAM" id="SSF88946">
    <property type="entry name" value="Sigma2 domain of RNA polymerase sigma factors"/>
    <property type="match status" value="1"/>
</dbReference>
<keyword evidence="3" id="KW-0731">Sigma factor</keyword>
<accession>A0ABU0IDV6</accession>
<evidence type="ECO:0000313" key="8">
    <source>
        <dbReference type="Proteomes" id="UP001235269"/>
    </source>
</evidence>
<dbReference type="PANTHER" id="PTHR43133:SF25">
    <property type="entry name" value="RNA POLYMERASE SIGMA FACTOR RFAY-RELATED"/>
    <property type="match status" value="1"/>
</dbReference>
<dbReference type="InterPro" id="IPR013325">
    <property type="entry name" value="RNA_pol_sigma_r2"/>
</dbReference>
<evidence type="ECO:0000256" key="4">
    <source>
        <dbReference type="ARBA" id="ARBA00023163"/>
    </source>
</evidence>
<dbReference type="EMBL" id="JAUSWH010000008">
    <property type="protein sequence ID" value="MDQ0456423.1"/>
    <property type="molecule type" value="Genomic_DNA"/>
</dbReference>
<sequence length="170" mass="19199">MIGQLGALRRYALSLVRDREDAEDLVNEALVRALEKEGSFRRDGNLRSWLFSILHNAHIDRLRRKKRLARHEEGGLETADAPLGPGQEHAVRLAQIRRAFQHLPEEQRQVLHLVAIEDLSYEEAAQILGVPVGTLMSRLSRARARLRDMEDGKVSVPTLRLVGGSDEQAE</sequence>
<dbReference type="SUPFAM" id="SSF88659">
    <property type="entry name" value="Sigma3 and sigma4 domains of RNA polymerase sigma factors"/>
    <property type="match status" value="1"/>
</dbReference>
<comment type="similarity">
    <text evidence="1">Belongs to the sigma-70 factor family. ECF subfamily.</text>
</comment>
<proteinExistence type="inferred from homology"/>
<dbReference type="Proteomes" id="UP001235269">
    <property type="component" value="Unassembled WGS sequence"/>
</dbReference>
<comment type="caution">
    <text evidence="7">The sequence shown here is derived from an EMBL/GenBank/DDBJ whole genome shotgun (WGS) entry which is preliminary data.</text>
</comment>
<protein>
    <submittedName>
        <fullName evidence="7">RNA polymerase sigma-70 factor (ECF subfamily)</fullName>
    </submittedName>
</protein>